<dbReference type="EMBL" id="MT143628">
    <property type="protein sequence ID" value="QJA99092.1"/>
    <property type="molecule type" value="Genomic_DNA"/>
</dbReference>
<dbReference type="EMBL" id="MT143756">
    <property type="protein sequence ID" value="QJB02082.1"/>
    <property type="molecule type" value="Genomic_DNA"/>
</dbReference>
<protein>
    <submittedName>
        <fullName evidence="1">Uncharacterized protein</fullName>
    </submittedName>
</protein>
<organism evidence="1">
    <name type="scientific">viral metagenome</name>
    <dbReference type="NCBI Taxonomy" id="1070528"/>
    <lineage>
        <taxon>unclassified sequences</taxon>
        <taxon>metagenomes</taxon>
        <taxon>organismal metagenomes</taxon>
    </lineage>
</organism>
<evidence type="ECO:0000313" key="2">
    <source>
        <dbReference type="EMBL" id="QJB02082.1"/>
    </source>
</evidence>
<reference evidence="1" key="1">
    <citation type="submission" date="2020-03" db="EMBL/GenBank/DDBJ databases">
        <title>The deep terrestrial virosphere.</title>
        <authorList>
            <person name="Holmfeldt K."/>
            <person name="Nilsson E."/>
            <person name="Simone D."/>
            <person name="Lopez-Fernandez M."/>
            <person name="Wu X."/>
            <person name="de Brujin I."/>
            <person name="Lundin D."/>
            <person name="Andersson A."/>
            <person name="Bertilsson S."/>
            <person name="Dopson M."/>
        </authorList>
    </citation>
    <scope>NUCLEOTIDE SEQUENCE</scope>
    <source>
        <strain evidence="1">MM171A01331</strain>
        <strain evidence="2">MM171B01520</strain>
    </source>
</reference>
<proteinExistence type="predicted"/>
<sequence>MLYRYRLPIPKNTAKESPIYLDADMTQGIITHVEVSFPVGCYGLAGIQIWRGLHQVWPTNSGDWFAYDDITIPIHVEYPLDEQPYMLRIFGYNEDDKFAHAPVVRFDLEKVVAESVAVMPISFVPQLVELM</sequence>
<dbReference type="AlphaFoldDB" id="A0A6M3LZY4"/>
<name>A0A6M3LZY4_9ZZZZ</name>
<gene>
    <name evidence="1" type="ORF">MM171A01331_0013</name>
    <name evidence="2" type="ORF">MM171B01520_0016</name>
</gene>
<evidence type="ECO:0000313" key="1">
    <source>
        <dbReference type="EMBL" id="QJA99092.1"/>
    </source>
</evidence>
<accession>A0A6M3LZY4</accession>